<dbReference type="GO" id="GO:0008270">
    <property type="term" value="F:zinc ion binding"/>
    <property type="evidence" value="ECO:0007669"/>
    <property type="project" value="UniProtKB-KW"/>
</dbReference>
<sequence length="437" mass="47212">ALTLSVFQALGTTTAVPVTGPQVSSLQRLAGQGAAVLPQVRPKTLIPDSLPVTPGRDRPPKQPPTFQKATVVSIKNPSPALPTANNTVNHVPTPSSQAQALTEPTAITSPLSSAGVAYAIISTSPSNAATITPSTTVPVASDSIKVQPLLISADKKVIIIQPQVQTQPESSAEPRPPTEEPSQGAQATKEDQPPSQENPEKIAFMVALGLVTTEHLEEIQSKRQERKRRSTANPAYSGFLETERKRLASSYLHNPLFLTARANEDPCWKSEITHDEFCAACKRGASLQPCGTCSGAYHLSCLDPPLKTAPKGVWVCPKCQRKVPFGPSLPVKEEEKQKLLQRGSELQTEHQQLEERDRQLASAVKKCLELKTNLLARQRGTQSSLDRIRALLRLIQGEQMLQVSMATTSPTPLLAGPWTKPSTTTVRTALQHPQSHN</sequence>
<dbReference type="InterPro" id="IPR013083">
    <property type="entry name" value="Znf_RING/FYVE/PHD"/>
</dbReference>
<dbReference type="PANTHER" id="PTHR24102:SF18">
    <property type="entry name" value="PHD FINGER PROTEIN 21B"/>
    <property type="match status" value="1"/>
</dbReference>
<evidence type="ECO:0000259" key="6">
    <source>
        <dbReference type="PROSITE" id="PS50016"/>
    </source>
</evidence>
<dbReference type="Gene3D" id="3.30.40.10">
    <property type="entry name" value="Zinc/RING finger domain, C3HC4 (zinc finger)"/>
    <property type="match status" value="1"/>
</dbReference>
<feature type="domain" description="PHD-type" evidence="6">
    <location>
        <begin position="275"/>
        <end position="322"/>
    </location>
</feature>
<evidence type="ECO:0000256" key="5">
    <source>
        <dbReference type="SAM" id="MobiDB-lite"/>
    </source>
</evidence>
<keyword evidence="1" id="KW-0479">Metal-binding</keyword>
<gene>
    <name evidence="7" type="ORF">A6R68_08206</name>
</gene>
<feature type="non-terminal residue" evidence="7">
    <location>
        <position position="1"/>
    </location>
</feature>
<name>A0A1A6G490_NEOLE</name>
<dbReference type="AlphaFoldDB" id="A0A1A6G490"/>
<evidence type="ECO:0000256" key="2">
    <source>
        <dbReference type="ARBA" id="ARBA00022771"/>
    </source>
</evidence>
<dbReference type="SUPFAM" id="SSF57903">
    <property type="entry name" value="FYVE/PHD zinc finger"/>
    <property type="match status" value="1"/>
</dbReference>
<keyword evidence="3" id="KW-0862">Zinc</keyword>
<keyword evidence="8" id="KW-1185">Reference proteome</keyword>
<dbReference type="STRING" id="56216.A0A1A6G490"/>
<comment type="caution">
    <text evidence="7">The sequence shown here is derived from an EMBL/GenBank/DDBJ whole genome shotgun (WGS) entry which is preliminary data.</text>
</comment>
<dbReference type="PROSITE" id="PS50016">
    <property type="entry name" value="ZF_PHD_2"/>
    <property type="match status" value="1"/>
</dbReference>
<dbReference type="Pfam" id="PF00628">
    <property type="entry name" value="PHD"/>
    <property type="match status" value="1"/>
</dbReference>
<dbReference type="OrthoDB" id="336088at2759"/>
<dbReference type="InterPro" id="IPR001965">
    <property type="entry name" value="Znf_PHD"/>
</dbReference>
<reference evidence="7 8" key="1">
    <citation type="submission" date="2016-06" db="EMBL/GenBank/DDBJ databases">
        <title>The Draft Genome Sequence and Annotation of the Desert Woodrat Neotoma lepida.</title>
        <authorList>
            <person name="Campbell M."/>
            <person name="Oakeson K.F."/>
            <person name="Yandell M."/>
            <person name="Halpert J.R."/>
            <person name="Dearing D."/>
        </authorList>
    </citation>
    <scope>NUCLEOTIDE SEQUENCE [LARGE SCALE GENOMIC DNA]</scope>
    <source>
        <strain evidence="7">417</strain>
        <tissue evidence="7">Liver</tissue>
    </source>
</reference>
<evidence type="ECO:0000256" key="4">
    <source>
        <dbReference type="PROSITE-ProRule" id="PRU00146"/>
    </source>
</evidence>
<evidence type="ECO:0000256" key="3">
    <source>
        <dbReference type="ARBA" id="ARBA00022833"/>
    </source>
</evidence>
<feature type="region of interest" description="Disordered" evidence="5">
    <location>
        <begin position="45"/>
        <end position="65"/>
    </location>
</feature>
<proteinExistence type="predicted"/>
<dbReference type="PANTHER" id="PTHR24102">
    <property type="entry name" value="PHD FINGER PROTEIN"/>
    <property type="match status" value="1"/>
</dbReference>
<accession>A0A1A6G490</accession>
<dbReference type="InterPro" id="IPR019787">
    <property type="entry name" value="Znf_PHD-finger"/>
</dbReference>
<keyword evidence="2 4" id="KW-0863">Zinc-finger</keyword>
<dbReference type="Proteomes" id="UP000092124">
    <property type="component" value="Unassembled WGS sequence"/>
</dbReference>
<evidence type="ECO:0000313" key="8">
    <source>
        <dbReference type="Proteomes" id="UP000092124"/>
    </source>
</evidence>
<evidence type="ECO:0000313" key="7">
    <source>
        <dbReference type="EMBL" id="OBS60659.1"/>
    </source>
</evidence>
<dbReference type="InterPro" id="IPR011011">
    <property type="entry name" value="Znf_FYVE_PHD"/>
</dbReference>
<evidence type="ECO:0000256" key="1">
    <source>
        <dbReference type="ARBA" id="ARBA00022723"/>
    </source>
</evidence>
<dbReference type="EMBL" id="LZPO01107319">
    <property type="protein sequence ID" value="OBS60659.1"/>
    <property type="molecule type" value="Genomic_DNA"/>
</dbReference>
<dbReference type="SMART" id="SM00249">
    <property type="entry name" value="PHD"/>
    <property type="match status" value="1"/>
</dbReference>
<protein>
    <recommendedName>
        <fullName evidence="6">PHD-type domain-containing protein</fullName>
    </recommendedName>
</protein>
<organism evidence="7 8">
    <name type="scientific">Neotoma lepida</name>
    <name type="common">Desert woodrat</name>
    <dbReference type="NCBI Taxonomy" id="56216"/>
    <lineage>
        <taxon>Eukaryota</taxon>
        <taxon>Metazoa</taxon>
        <taxon>Chordata</taxon>
        <taxon>Craniata</taxon>
        <taxon>Vertebrata</taxon>
        <taxon>Euteleostomi</taxon>
        <taxon>Mammalia</taxon>
        <taxon>Eutheria</taxon>
        <taxon>Euarchontoglires</taxon>
        <taxon>Glires</taxon>
        <taxon>Rodentia</taxon>
        <taxon>Myomorpha</taxon>
        <taxon>Muroidea</taxon>
        <taxon>Cricetidae</taxon>
        <taxon>Neotominae</taxon>
        <taxon>Neotoma</taxon>
    </lineage>
</organism>
<feature type="region of interest" description="Disordered" evidence="5">
    <location>
        <begin position="163"/>
        <end position="197"/>
    </location>
</feature>